<sequence length="114" mass="12669">MSEFDSKALDLAREVMGLIRQEHIGGDAQLIAKIQLLFVEAMEYASPQLFGNAEQLNSPAVPDCWVIVPIDPTWSMLSADGCSKHHGGQKCSHHENRKRIWRAMLAAAPKQESL</sequence>
<accession>A0A090UX08</accession>
<dbReference type="OrthoDB" id="5678344at2"/>
<evidence type="ECO:0000313" key="1">
    <source>
        <dbReference type="EMBL" id="GAL57150.1"/>
    </source>
</evidence>
<dbReference type="AlphaFoldDB" id="A0A090UX08"/>
<dbReference type="STRING" id="1115515.EV102420_06_00240"/>
<comment type="caution">
    <text evidence="1">The sequence shown here is derived from an EMBL/GenBank/DDBJ whole genome shotgun (WGS) entry which is preliminary data.</text>
</comment>
<protein>
    <recommendedName>
        <fullName evidence="3">Phage protein</fullName>
    </recommendedName>
</protein>
<dbReference type="Proteomes" id="UP000029462">
    <property type="component" value="Unassembled WGS sequence"/>
</dbReference>
<dbReference type="EMBL" id="BBMZ01000006">
    <property type="protein sequence ID" value="GAL57150.1"/>
    <property type="molecule type" value="Genomic_DNA"/>
</dbReference>
<name>A0A090UX08_PSEVU</name>
<reference evidence="1 2" key="1">
    <citation type="submission" date="2014-09" db="EMBL/GenBank/DDBJ databases">
        <title>Whole genome shotgun sequence of Escherichia vulneris NBRC 102420.</title>
        <authorList>
            <person name="Yoshida Y."/>
            <person name="Hosoyama A."/>
            <person name="Tsuchikane K."/>
            <person name="Ohji S."/>
            <person name="Ichikawa N."/>
            <person name="Kimura A."/>
            <person name="Yamazoe A."/>
            <person name="Ezaki T."/>
            <person name="Fujita N."/>
        </authorList>
    </citation>
    <scope>NUCLEOTIDE SEQUENCE [LARGE SCALE GENOMIC DNA]</scope>
    <source>
        <strain evidence="1 2">NBRC 102420</strain>
    </source>
</reference>
<evidence type="ECO:0008006" key="3">
    <source>
        <dbReference type="Google" id="ProtNLM"/>
    </source>
</evidence>
<organism evidence="1 2">
    <name type="scientific">Pseudescherichia vulneris NBRC 102420</name>
    <dbReference type="NCBI Taxonomy" id="1115515"/>
    <lineage>
        <taxon>Bacteria</taxon>
        <taxon>Pseudomonadati</taxon>
        <taxon>Pseudomonadota</taxon>
        <taxon>Gammaproteobacteria</taxon>
        <taxon>Enterobacterales</taxon>
        <taxon>Enterobacteriaceae</taxon>
        <taxon>Pseudescherichia</taxon>
    </lineage>
</organism>
<keyword evidence="2" id="KW-1185">Reference proteome</keyword>
<evidence type="ECO:0000313" key="2">
    <source>
        <dbReference type="Proteomes" id="UP000029462"/>
    </source>
</evidence>
<proteinExistence type="predicted"/>
<gene>
    <name evidence="1" type="ORF">EV102420_06_00240</name>
</gene>
<dbReference type="RefSeq" id="WP_052512319.1">
    <property type="nucleotide sequence ID" value="NZ_BBMZ01000006.1"/>
</dbReference>